<keyword evidence="4" id="KW-1185">Reference proteome</keyword>
<dbReference type="PANTHER" id="PTHR43798">
    <property type="entry name" value="MONOACYLGLYCEROL LIPASE"/>
    <property type="match status" value="1"/>
</dbReference>
<name>A0A1C0YX96_9BACL</name>
<dbReference type="InterPro" id="IPR000073">
    <property type="entry name" value="AB_hydrolase_1"/>
</dbReference>
<sequence>MWQQQFIETARGTFQLFTKGNGAPLCVTHLYSEFNENGNVFAEMFTPHFTVHLVNLRGCGQSTDDGYDYSMSESVRDLEAVREALHIETWGFAGHSTGGMLALKYAELAPTSLSFIVAGGHCASSAYMRNPASIYCADNPNNARIRDILAMLGNPASTIEERRAGNKQWTLMSLYDAASFDILMSRPNSGKTVSKRLDYFTQVELKTFNMEPVLPTLQTTAYIYGGLHDAQCPYEYAASIAEHMPNATLTTFEKSNHFPFIEEEAAFAQFVAQIVQQQLTV</sequence>
<gene>
    <name evidence="3" type="ORF">A6K76_01090</name>
</gene>
<dbReference type="RefSeq" id="WP_066463018.1">
    <property type="nucleotide sequence ID" value="NZ_MATO01000023.1"/>
</dbReference>
<protein>
    <submittedName>
        <fullName evidence="3">Alpha/beta hydrolase</fullName>
    </submittedName>
</protein>
<dbReference type="InterPro" id="IPR050266">
    <property type="entry name" value="AB_hydrolase_sf"/>
</dbReference>
<proteinExistence type="predicted"/>
<dbReference type="Gene3D" id="6.10.140.700">
    <property type="match status" value="1"/>
</dbReference>
<dbReference type="GO" id="GO:0016020">
    <property type="term" value="C:membrane"/>
    <property type="evidence" value="ECO:0007669"/>
    <property type="project" value="TreeGrafter"/>
</dbReference>
<dbReference type="AlphaFoldDB" id="A0A1C0YX96"/>
<dbReference type="InterPro" id="IPR029058">
    <property type="entry name" value="AB_hydrolase_fold"/>
</dbReference>
<dbReference type="Gene3D" id="3.40.50.1820">
    <property type="entry name" value="alpha/beta hydrolase"/>
    <property type="match status" value="1"/>
</dbReference>
<dbReference type="SUPFAM" id="SSF53474">
    <property type="entry name" value="alpha/beta-Hydrolases"/>
    <property type="match status" value="1"/>
</dbReference>
<evidence type="ECO:0000259" key="2">
    <source>
        <dbReference type="Pfam" id="PF00561"/>
    </source>
</evidence>
<accession>A0A1C0YX96</accession>
<comment type="caution">
    <text evidence="3">The sequence shown here is derived from an EMBL/GenBank/DDBJ whole genome shotgun (WGS) entry which is preliminary data.</text>
</comment>
<dbReference type="Proteomes" id="UP000093482">
    <property type="component" value="Unassembled WGS sequence"/>
</dbReference>
<feature type="domain" description="AB hydrolase-1" evidence="2">
    <location>
        <begin position="42"/>
        <end position="263"/>
    </location>
</feature>
<dbReference type="OrthoDB" id="9796770at2"/>
<reference evidence="3 4" key="1">
    <citation type="submission" date="2016-07" db="EMBL/GenBank/DDBJ databases">
        <title>Caryophanon latum genome sequencing.</title>
        <authorList>
            <person name="Verma A."/>
            <person name="Pal Y."/>
            <person name="Krishnamurthi S."/>
        </authorList>
    </citation>
    <scope>NUCLEOTIDE SEQUENCE [LARGE SCALE GENOMIC DNA]</scope>
    <source>
        <strain evidence="3 4">DSM 14151</strain>
    </source>
</reference>
<dbReference type="PANTHER" id="PTHR43798:SF31">
    <property type="entry name" value="AB HYDROLASE SUPERFAMILY PROTEIN YCLE"/>
    <property type="match status" value="1"/>
</dbReference>
<organism evidence="3 4">
    <name type="scientific">Caryophanon latum</name>
    <dbReference type="NCBI Taxonomy" id="33977"/>
    <lineage>
        <taxon>Bacteria</taxon>
        <taxon>Bacillati</taxon>
        <taxon>Bacillota</taxon>
        <taxon>Bacilli</taxon>
        <taxon>Bacillales</taxon>
        <taxon>Caryophanaceae</taxon>
        <taxon>Caryophanon</taxon>
    </lineage>
</organism>
<evidence type="ECO:0000313" key="4">
    <source>
        <dbReference type="Proteomes" id="UP000093482"/>
    </source>
</evidence>
<dbReference type="EMBL" id="MATO01000023">
    <property type="protein sequence ID" value="OCS91740.1"/>
    <property type="molecule type" value="Genomic_DNA"/>
</dbReference>
<evidence type="ECO:0000256" key="1">
    <source>
        <dbReference type="ARBA" id="ARBA00022801"/>
    </source>
</evidence>
<keyword evidence="1 3" id="KW-0378">Hydrolase</keyword>
<dbReference type="Pfam" id="PF00561">
    <property type="entry name" value="Abhydrolase_1"/>
    <property type="match status" value="1"/>
</dbReference>
<evidence type="ECO:0000313" key="3">
    <source>
        <dbReference type="EMBL" id="OCS91740.1"/>
    </source>
</evidence>
<dbReference type="GO" id="GO:0016787">
    <property type="term" value="F:hydrolase activity"/>
    <property type="evidence" value="ECO:0007669"/>
    <property type="project" value="UniProtKB-KW"/>
</dbReference>